<dbReference type="InterPro" id="IPR010432">
    <property type="entry name" value="RDD"/>
</dbReference>
<dbReference type="PANTHER" id="PTHR38480">
    <property type="entry name" value="SLR0254 PROTEIN"/>
    <property type="match status" value="1"/>
</dbReference>
<dbReference type="RefSeq" id="WP_346819369.1">
    <property type="nucleotide sequence ID" value="NZ_JBDKWZ010000001.1"/>
</dbReference>
<keyword evidence="2 5" id="KW-0812">Transmembrane</keyword>
<evidence type="ECO:0000313" key="8">
    <source>
        <dbReference type="Proteomes" id="UP001403385"/>
    </source>
</evidence>
<evidence type="ECO:0000256" key="2">
    <source>
        <dbReference type="ARBA" id="ARBA00022692"/>
    </source>
</evidence>
<dbReference type="GO" id="GO:0016020">
    <property type="term" value="C:membrane"/>
    <property type="evidence" value="ECO:0007669"/>
    <property type="project" value="UniProtKB-SubCell"/>
</dbReference>
<dbReference type="EMBL" id="JBDKWZ010000001">
    <property type="protein sequence ID" value="MEN7546585.1"/>
    <property type="molecule type" value="Genomic_DNA"/>
</dbReference>
<comment type="subcellular location">
    <subcellularLocation>
        <location evidence="1">Membrane</location>
        <topology evidence="1">Multi-pass membrane protein</topology>
    </subcellularLocation>
</comment>
<evidence type="ECO:0000256" key="4">
    <source>
        <dbReference type="ARBA" id="ARBA00023136"/>
    </source>
</evidence>
<keyword evidence="8" id="KW-1185">Reference proteome</keyword>
<sequence length="237" mass="26689">MSKIHIQTTQNVAVEYEIASAGDRMMGYLIDMFVIVAYIVSVSLLFTETLGNVPMYIWVIVYLPVLFYDLLFEVFFNGQSLGKRQMKIKVVALNGGEATLGSYLIRWILRPIDFSLFGPFVALVTVAASGKGQRIGDLAAGTSVVYVAEKRKRFTPRMPDMETEYIPTFPSVITLSSRDIAIVEQVMASYGKGDNNDALYIMQEKVKQTLEVESDLPPMTFLRTIVKDYHHYMTTGH</sequence>
<comment type="caution">
    <text evidence="7">The sequence shown here is derived from an EMBL/GenBank/DDBJ whole genome shotgun (WGS) entry which is preliminary data.</text>
</comment>
<evidence type="ECO:0000313" key="7">
    <source>
        <dbReference type="EMBL" id="MEN7546585.1"/>
    </source>
</evidence>
<organism evidence="7 8">
    <name type="scientific">Rapidithrix thailandica</name>
    <dbReference type="NCBI Taxonomy" id="413964"/>
    <lineage>
        <taxon>Bacteria</taxon>
        <taxon>Pseudomonadati</taxon>
        <taxon>Bacteroidota</taxon>
        <taxon>Cytophagia</taxon>
        <taxon>Cytophagales</taxon>
        <taxon>Flammeovirgaceae</taxon>
        <taxon>Rapidithrix</taxon>
    </lineage>
</organism>
<proteinExistence type="predicted"/>
<evidence type="ECO:0000259" key="6">
    <source>
        <dbReference type="Pfam" id="PF06271"/>
    </source>
</evidence>
<dbReference type="Pfam" id="PF06271">
    <property type="entry name" value="RDD"/>
    <property type="match status" value="1"/>
</dbReference>
<dbReference type="AlphaFoldDB" id="A0AAW9S2D7"/>
<name>A0AAW9S2D7_9BACT</name>
<feature type="transmembrane region" description="Helical" evidence="5">
    <location>
        <begin position="28"/>
        <end position="47"/>
    </location>
</feature>
<reference evidence="7 8" key="1">
    <citation type="submission" date="2024-04" db="EMBL/GenBank/DDBJ databases">
        <title>Novel genus in family Flammeovirgaceae.</title>
        <authorList>
            <person name="Nguyen T.H."/>
            <person name="Vuong T.Q."/>
            <person name="Le H."/>
            <person name="Kim S.-G."/>
        </authorList>
    </citation>
    <scope>NUCLEOTIDE SEQUENCE [LARGE SCALE GENOMIC DNA]</scope>
    <source>
        <strain evidence="7 8">JCM 23209</strain>
    </source>
</reference>
<evidence type="ECO:0000256" key="1">
    <source>
        <dbReference type="ARBA" id="ARBA00004141"/>
    </source>
</evidence>
<evidence type="ECO:0000256" key="5">
    <source>
        <dbReference type="SAM" id="Phobius"/>
    </source>
</evidence>
<dbReference type="Proteomes" id="UP001403385">
    <property type="component" value="Unassembled WGS sequence"/>
</dbReference>
<feature type="transmembrane region" description="Helical" evidence="5">
    <location>
        <begin position="53"/>
        <end position="76"/>
    </location>
</feature>
<feature type="domain" description="RDD" evidence="6">
    <location>
        <begin position="19"/>
        <end position="141"/>
    </location>
</feature>
<evidence type="ECO:0000256" key="3">
    <source>
        <dbReference type="ARBA" id="ARBA00022989"/>
    </source>
</evidence>
<accession>A0AAW9S2D7</accession>
<gene>
    <name evidence="7" type="ORF">AAG747_01620</name>
</gene>
<dbReference type="PANTHER" id="PTHR38480:SF1">
    <property type="entry name" value="SLR0254 PROTEIN"/>
    <property type="match status" value="1"/>
</dbReference>
<keyword evidence="4 5" id="KW-0472">Membrane</keyword>
<keyword evidence="3 5" id="KW-1133">Transmembrane helix</keyword>
<protein>
    <submittedName>
        <fullName evidence="7">RDD family protein</fullName>
    </submittedName>
</protein>